<evidence type="ECO:0000313" key="2">
    <source>
        <dbReference type="Proteomes" id="UP000479938"/>
    </source>
</evidence>
<reference evidence="1 2" key="1">
    <citation type="submission" date="2020-02" db="EMBL/GenBank/DDBJ databases">
        <authorList>
            <person name="Criscuolo A."/>
        </authorList>
    </citation>
    <scope>NUCLEOTIDE SEQUENCE [LARGE SCALE GENOMIC DNA]</scope>
    <source>
        <strain evidence="1">CIP105534</strain>
    </source>
</reference>
<dbReference type="Proteomes" id="UP000479938">
    <property type="component" value="Unassembled WGS sequence"/>
</dbReference>
<organism evidence="1 2">
    <name type="scientific">Flavobacterium bizetiae</name>
    <dbReference type="NCBI Taxonomy" id="2704140"/>
    <lineage>
        <taxon>Bacteria</taxon>
        <taxon>Pseudomonadati</taxon>
        <taxon>Bacteroidota</taxon>
        <taxon>Flavobacteriia</taxon>
        <taxon>Flavobacteriales</taxon>
        <taxon>Flavobacteriaceae</taxon>
        <taxon>Flavobacterium</taxon>
    </lineage>
</organism>
<name>A0A6J4GDJ1_9FLAO</name>
<evidence type="ECO:0000313" key="1">
    <source>
        <dbReference type="EMBL" id="CAA9197288.1"/>
    </source>
</evidence>
<proteinExistence type="predicted"/>
<protein>
    <submittedName>
        <fullName evidence="1">Uncharacterized protein</fullName>
    </submittedName>
</protein>
<dbReference type="EMBL" id="CADCSU010000068">
    <property type="protein sequence ID" value="CAA9197288.1"/>
    <property type="molecule type" value="Genomic_DNA"/>
</dbReference>
<dbReference type="AlphaFoldDB" id="A0A6J4GDJ1"/>
<accession>A0A6J4GDJ1</accession>
<sequence>MPGQFYSSNKSKSISIVSKGYPVASCFWQLYPKMKYLMNVPTYFIILLFL</sequence>
<gene>
    <name evidence="1" type="ORF">FLA105534_01558</name>
</gene>
<keyword evidence="2" id="KW-1185">Reference proteome</keyword>